<dbReference type="EMBL" id="JGVH01000022">
    <property type="protein sequence ID" value="KER03808.1"/>
    <property type="molecule type" value="Genomic_DNA"/>
</dbReference>
<dbReference type="InterPro" id="IPR052189">
    <property type="entry name" value="L-asp_N-monooxygenase_NS-form"/>
</dbReference>
<dbReference type="InterPro" id="IPR038732">
    <property type="entry name" value="HpyO/CreE_NAD-binding"/>
</dbReference>
<reference evidence="2 3" key="1">
    <citation type="submission" date="2014-03" db="EMBL/GenBank/DDBJ databases">
        <title>Draft Genome of Photorhabdus temperata Meg1.</title>
        <authorList>
            <person name="Hurst S.G.IV."/>
            <person name="Morris K."/>
            <person name="Thomas K."/>
            <person name="Tisa L.S."/>
        </authorList>
    </citation>
    <scope>NUCLEOTIDE SEQUENCE [LARGE SCALE GENOMIC DNA]</scope>
    <source>
        <strain evidence="2 3">Meg1</strain>
    </source>
</reference>
<sequence>MNIGIIGSGAGCISILKHLLQYKCQLSSILIFSKDHNQVGFAYKDVPEVFIMNTRLDSLTQFNDVIGITDWLTAKKYNYCDNDYLPRRVYGAYLQDVKYNLIDQLKKTGIVVHTYGKADYLDEDGNIICNGICFKTDASVLAIGFGKDILNDHLFDRIASLPYGGTIDVYGSGLTSIDILLYIYTYRPDLKMQCYSLSGRFPRVRGKFKAGGASIFDDYNETIPSFNSIIQLFKSLVTKDIEKYILFNPLCALKDEVEYCSAYTPIWQERLYNGTMNYLDFYQKLGRDDQVLLHNIRHQFIETRAMFPLVNARKLATLIDDGQLSILSRRYDPTTVNKNSILAFNPIMDLEIIQMSRLPMHSISGVDVDRNCKVNDKRNIYVLGPMTNGSRFFTEATSLTVRDAKLIVDALIISKEGQTHELVRYC</sequence>
<comment type="caution">
    <text evidence="2">The sequence shown here is derived from an EMBL/GenBank/DDBJ whole genome shotgun (WGS) entry which is preliminary data.</text>
</comment>
<dbReference type="PANTHER" id="PTHR40254">
    <property type="entry name" value="BLR0577 PROTEIN"/>
    <property type="match status" value="1"/>
</dbReference>
<dbReference type="Pfam" id="PF13454">
    <property type="entry name" value="NAD_binding_9"/>
    <property type="match status" value="1"/>
</dbReference>
<organism evidence="2 3">
    <name type="scientific">Photorhabdus temperata subsp. temperata Meg1</name>
    <dbReference type="NCBI Taxonomy" id="1393735"/>
    <lineage>
        <taxon>Bacteria</taxon>
        <taxon>Pseudomonadati</taxon>
        <taxon>Pseudomonadota</taxon>
        <taxon>Gammaproteobacteria</taxon>
        <taxon>Enterobacterales</taxon>
        <taxon>Morganellaceae</taxon>
        <taxon>Photorhabdus</taxon>
    </lineage>
</organism>
<dbReference type="SUPFAM" id="SSF51905">
    <property type="entry name" value="FAD/NAD(P)-binding domain"/>
    <property type="match status" value="1"/>
</dbReference>
<dbReference type="PATRIC" id="fig|1393735.3.peg.1548"/>
<evidence type="ECO:0000313" key="2">
    <source>
        <dbReference type="EMBL" id="KER03808.1"/>
    </source>
</evidence>
<proteinExistence type="predicted"/>
<feature type="domain" description="FAD-dependent urate hydroxylase HpyO/Asp monooxygenase CreE-like FAD/NAD(P)-binding" evidence="1">
    <location>
        <begin position="5"/>
        <end position="126"/>
    </location>
</feature>
<protein>
    <submittedName>
        <fullName evidence="2">FAD-NAD(P)-binding protein</fullName>
    </submittedName>
</protein>
<gene>
    <name evidence="2" type="ORF">MEG1DRAFT_01499</name>
</gene>
<dbReference type="RefSeq" id="WP_021323897.1">
    <property type="nucleotide sequence ID" value="NZ_CAWLUD010000022.1"/>
</dbReference>
<dbReference type="InterPro" id="IPR036188">
    <property type="entry name" value="FAD/NAD-bd_sf"/>
</dbReference>
<accession>A0A081RYQ5</accession>
<evidence type="ECO:0000259" key="1">
    <source>
        <dbReference type="Pfam" id="PF13454"/>
    </source>
</evidence>
<evidence type="ECO:0000313" key="3">
    <source>
        <dbReference type="Proteomes" id="UP000028002"/>
    </source>
</evidence>
<name>A0A081RYQ5_PHOTE</name>
<dbReference type="Proteomes" id="UP000028002">
    <property type="component" value="Unassembled WGS sequence"/>
</dbReference>
<dbReference type="PANTHER" id="PTHR40254:SF1">
    <property type="entry name" value="BLR0577 PROTEIN"/>
    <property type="match status" value="1"/>
</dbReference>
<dbReference type="AlphaFoldDB" id="A0A081RYQ5"/>